<keyword evidence="3" id="KW-1185">Reference proteome</keyword>
<gene>
    <name evidence="2" type="ORF">ASIM_LOCUS4362</name>
</gene>
<reference evidence="4" key="1">
    <citation type="submission" date="2017-02" db="UniProtKB">
        <authorList>
            <consortium name="WormBaseParasite"/>
        </authorList>
    </citation>
    <scope>IDENTIFICATION</scope>
</reference>
<name>A0A0M3JAC9_ANISI</name>
<feature type="compositionally biased region" description="Low complexity" evidence="1">
    <location>
        <begin position="55"/>
        <end position="72"/>
    </location>
</feature>
<feature type="compositionally biased region" description="Pro residues" evidence="1">
    <location>
        <begin position="19"/>
        <end position="32"/>
    </location>
</feature>
<accession>A0A0M3JAC9</accession>
<evidence type="ECO:0000313" key="3">
    <source>
        <dbReference type="Proteomes" id="UP000267096"/>
    </source>
</evidence>
<reference evidence="2 3" key="2">
    <citation type="submission" date="2018-11" db="EMBL/GenBank/DDBJ databases">
        <authorList>
            <consortium name="Pathogen Informatics"/>
        </authorList>
    </citation>
    <scope>NUCLEOTIDE SEQUENCE [LARGE SCALE GENOMIC DNA]</scope>
</reference>
<dbReference type="EMBL" id="UYRR01007527">
    <property type="protein sequence ID" value="VDK23690.1"/>
    <property type="molecule type" value="Genomic_DNA"/>
</dbReference>
<sequence>MEQWKVPVTEDILDRREPTPSPGPQPTEPQPQPEDEFMGIFYGGEELTDNEDDNNNQQVTNDNTDNNTNTTQAEEGPAQPRYFLRRPHIPRQPKQHREPQVFRPHNIEHLRPEHQAELAAPDSEAYHVDDDKICKFLLNDHFSLDCLR</sequence>
<dbReference type="AlphaFoldDB" id="A0A0M3JAC9"/>
<feature type="compositionally biased region" description="Basic residues" evidence="1">
    <location>
        <begin position="83"/>
        <end position="94"/>
    </location>
</feature>
<dbReference type="WBParaSite" id="ASIM_0000454901-mRNA-1">
    <property type="protein sequence ID" value="ASIM_0000454901-mRNA-1"/>
    <property type="gene ID" value="ASIM_0000454901"/>
</dbReference>
<evidence type="ECO:0000313" key="2">
    <source>
        <dbReference type="EMBL" id="VDK23690.1"/>
    </source>
</evidence>
<feature type="region of interest" description="Disordered" evidence="1">
    <location>
        <begin position="1"/>
        <end position="99"/>
    </location>
</feature>
<proteinExistence type="predicted"/>
<evidence type="ECO:0000313" key="4">
    <source>
        <dbReference type="WBParaSite" id="ASIM_0000454901-mRNA-1"/>
    </source>
</evidence>
<dbReference type="Proteomes" id="UP000267096">
    <property type="component" value="Unassembled WGS sequence"/>
</dbReference>
<evidence type="ECO:0000256" key="1">
    <source>
        <dbReference type="SAM" id="MobiDB-lite"/>
    </source>
</evidence>
<organism evidence="4">
    <name type="scientific">Anisakis simplex</name>
    <name type="common">Herring worm</name>
    <dbReference type="NCBI Taxonomy" id="6269"/>
    <lineage>
        <taxon>Eukaryota</taxon>
        <taxon>Metazoa</taxon>
        <taxon>Ecdysozoa</taxon>
        <taxon>Nematoda</taxon>
        <taxon>Chromadorea</taxon>
        <taxon>Rhabditida</taxon>
        <taxon>Spirurina</taxon>
        <taxon>Ascaridomorpha</taxon>
        <taxon>Ascaridoidea</taxon>
        <taxon>Anisakidae</taxon>
        <taxon>Anisakis</taxon>
        <taxon>Anisakis simplex complex</taxon>
    </lineage>
</organism>
<protein>
    <submittedName>
        <fullName evidence="2 4">Uncharacterized protein</fullName>
    </submittedName>
</protein>